<dbReference type="EMBL" id="BJXW01000009">
    <property type="protein sequence ID" value="GEN30645.1"/>
    <property type="molecule type" value="Genomic_DNA"/>
</dbReference>
<comment type="caution">
    <text evidence="3">The sequence shown here is derived from an EMBL/GenBank/DDBJ whole genome shotgun (WGS) entry which is preliminary data.</text>
</comment>
<feature type="active site" description="Proton acceptor" evidence="2">
    <location>
        <position position="115"/>
    </location>
</feature>
<gene>
    <name evidence="3" type="primary">yjcG</name>
    <name evidence="3" type="ORF">CQU01_08830</name>
</gene>
<dbReference type="Gene3D" id="3.90.1140.10">
    <property type="entry name" value="Cyclic phosphodiesterase"/>
    <property type="match status" value="1"/>
</dbReference>
<evidence type="ECO:0000256" key="1">
    <source>
        <dbReference type="ARBA" id="ARBA00022801"/>
    </source>
</evidence>
<comment type="similarity">
    <text evidence="2">Belongs to the 2H phosphoesterase superfamily. YjcG family.</text>
</comment>
<dbReference type="RefSeq" id="WP_146936101.1">
    <property type="nucleotide sequence ID" value="NZ_BJXW01000009.1"/>
</dbReference>
<evidence type="ECO:0000313" key="3">
    <source>
        <dbReference type="EMBL" id="GEN30645.1"/>
    </source>
</evidence>
<dbReference type="EC" id="3.1.-.-" evidence="2"/>
<keyword evidence="1 2" id="KW-0378">Hydrolase</keyword>
<reference evidence="3 4" key="1">
    <citation type="submission" date="2019-07" db="EMBL/GenBank/DDBJ databases">
        <title>Whole genome shotgun sequence of Cerasibacillus quisquiliarum NBRC 102429.</title>
        <authorList>
            <person name="Hosoyama A."/>
            <person name="Uohara A."/>
            <person name="Ohji S."/>
            <person name="Ichikawa N."/>
        </authorList>
    </citation>
    <scope>NUCLEOTIDE SEQUENCE [LARGE SCALE GENOMIC DNA]</scope>
    <source>
        <strain evidence="3 4">NBRC 102429</strain>
    </source>
</reference>
<evidence type="ECO:0000256" key="2">
    <source>
        <dbReference type="HAMAP-Rule" id="MF_01444"/>
    </source>
</evidence>
<accession>A0A511UVK2</accession>
<evidence type="ECO:0000313" key="4">
    <source>
        <dbReference type="Proteomes" id="UP000321491"/>
    </source>
</evidence>
<organism evidence="3 4">
    <name type="scientific">Cerasibacillus quisquiliarum</name>
    <dbReference type="NCBI Taxonomy" id="227865"/>
    <lineage>
        <taxon>Bacteria</taxon>
        <taxon>Bacillati</taxon>
        <taxon>Bacillota</taxon>
        <taxon>Bacilli</taxon>
        <taxon>Bacillales</taxon>
        <taxon>Bacillaceae</taxon>
        <taxon>Cerasibacillus</taxon>
    </lineage>
</organism>
<dbReference type="AlphaFoldDB" id="A0A511UVK2"/>
<dbReference type="PANTHER" id="PTHR40037:SF1">
    <property type="entry name" value="PHOSPHOESTERASE SAOUHSC_00951-RELATED"/>
    <property type="match status" value="1"/>
</dbReference>
<protein>
    <recommendedName>
        <fullName evidence="2">Putative phosphoesterase CQU01_08830</fullName>
        <ecNumber evidence="2">3.1.-.-</ecNumber>
    </recommendedName>
</protein>
<dbReference type="PANTHER" id="PTHR40037">
    <property type="entry name" value="PHOSPHOESTERASE YJCG-RELATED"/>
    <property type="match status" value="1"/>
</dbReference>
<dbReference type="Pfam" id="PF13563">
    <property type="entry name" value="2_5_RNA_ligase2"/>
    <property type="match status" value="1"/>
</dbReference>
<dbReference type="SUPFAM" id="SSF55144">
    <property type="entry name" value="LigT-like"/>
    <property type="match status" value="1"/>
</dbReference>
<name>A0A511UVK2_9BACI</name>
<keyword evidence="4" id="KW-1185">Reference proteome</keyword>
<dbReference type="HAMAP" id="MF_01444">
    <property type="entry name" value="2H_phosphoesterase_YjcG"/>
    <property type="match status" value="1"/>
</dbReference>
<sequence length="172" mass="20191">MKYGIALFPNKTIQDVANSYRKRYDTHYALIPPHITLKEPFELIDDERDELILNLKKIANKTKPFQISIQKVSSFQPLSNTIYLKVEPVDELTTLHEKLHTGKLPNNRKHPFVPHITIGQNMNDVEFSDVYATCRMQKFNLKDTIDRFQLLYQLENGSWTVYETFVFGDEKI</sequence>
<dbReference type="OrthoDB" id="1524661at2"/>
<dbReference type="NCBIfam" id="NF010223">
    <property type="entry name" value="PRK13679.1"/>
    <property type="match status" value="1"/>
</dbReference>
<feature type="active site" description="Proton donor" evidence="2">
    <location>
        <position position="34"/>
    </location>
</feature>
<dbReference type="InterPro" id="IPR022932">
    <property type="entry name" value="YjcG"/>
</dbReference>
<dbReference type="GO" id="GO:0016788">
    <property type="term" value="F:hydrolase activity, acting on ester bonds"/>
    <property type="evidence" value="ECO:0007669"/>
    <property type="project" value="UniProtKB-UniRule"/>
</dbReference>
<dbReference type="InterPro" id="IPR009097">
    <property type="entry name" value="Cyclic_Pdiesterase"/>
</dbReference>
<dbReference type="InterPro" id="IPR050580">
    <property type="entry name" value="2H_phosphoesterase_YjcG-like"/>
</dbReference>
<dbReference type="Proteomes" id="UP000321491">
    <property type="component" value="Unassembled WGS sequence"/>
</dbReference>
<feature type="short sequence motif" description="HXTX 1" evidence="2">
    <location>
        <begin position="34"/>
        <end position="37"/>
    </location>
</feature>
<proteinExistence type="inferred from homology"/>
<feature type="short sequence motif" description="HXTX 2" evidence="2">
    <location>
        <begin position="115"/>
        <end position="118"/>
    </location>
</feature>